<proteinExistence type="predicted"/>
<evidence type="ECO:0000313" key="2">
    <source>
        <dbReference type="Proteomes" id="UP000014500"/>
    </source>
</evidence>
<dbReference type="AlphaFoldDB" id="T1J2Q0"/>
<dbReference type="eggNOG" id="ENOG502S3SP">
    <property type="taxonomic scope" value="Eukaryota"/>
</dbReference>
<dbReference type="EMBL" id="JH431806">
    <property type="status" value="NOT_ANNOTATED_CDS"/>
    <property type="molecule type" value="Genomic_DNA"/>
</dbReference>
<dbReference type="OMA" id="HTSAYYA"/>
<evidence type="ECO:0000313" key="1">
    <source>
        <dbReference type="EnsemblMetazoa" id="SMAR007848-PA"/>
    </source>
</evidence>
<organism evidence="1 2">
    <name type="scientific">Strigamia maritima</name>
    <name type="common">European centipede</name>
    <name type="synonym">Geophilus maritimus</name>
    <dbReference type="NCBI Taxonomy" id="126957"/>
    <lineage>
        <taxon>Eukaryota</taxon>
        <taxon>Metazoa</taxon>
        <taxon>Ecdysozoa</taxon>
        <taxon>Arthropoda</taxon>
        <taxon>Myriapoda</taxon>
        <taxon>Chilopoda</taxon>
        <taxon>Pleurostigmophora</taxon>
        <taxon>Geophilomorpha</taxon>
        <taxon>Linotaeniidae</taxon>
        <taxon>Strigamia</taxon>
    </lineage>
</organism>
<reference evidence="1" key="2">
    <citation type="submission" date="2015-02" db="UniProtKB">
        <authorList>
            <consortium name="EnsemblMetazoa"/>
        </authorList>
    </citation>
    <scope>IDENTIFICATION</scope>
</reference>
<dbReference type="HOGENOM" id="CLU_1498145_0_0_1"/>
<protein>
    <submittedName>
        <fullName evidence="1">Uncharacterized protein</fullName>
    </submittedName>
</protein>
<accession>T1J2Q0</accession>
<dbReference type="PhylomeDB" id="T1J2Q0"/>
<name>T1J2Q0_STRMM</name>
<dbReference type="Proteomes" id="UP000014500">
    <property type="component" value="Unassembled WGS sequence"/>
</dbReference>
<reference evidence="2" key="1">
    <citation type="submission" date="2011-05" db="EMBL/GenBank/DDBJ databases">
        <authorList>
            <person name="Richards S.R."/>
            <person name="Qu J."/>
            <person name="Jiang H."/>
            <person name="Jhangiani S.N."/>
            <person name="Agravi P."/>
            <person name="Goodspeed R."/>
            <person name="Gross S."/>
            <person name="Mandapat C."/>
            <person name="Jackson L."/>
            <person name="Mathew T."/>
            <person name="Pu L."/>
            <person name="Thornton R."/>
            <person name="Saada N."/>
            <person name="Wilczek-Boney K.B."/>
            <person name="Lee S."/>
            <person name="Kovar C."/>
            <person name="Wu Y."/>
            <person name="Scherer S.E."/>
            <person name="Worley K.C."/>
            <person name="Muzny D.M."/>
            <person name="Gibbs R."/>
        </authorList>
    </citation>
    <scope>NUCLEOTIDE SEQUENCE</scope>
    <source>
        <strain evidence="2">Brora</strain>
    </source>
</reference>
<sequence length="180" mass="19137">MRTTVALCDSHSGFPGYGYFPSPAGGERHTSAYYADYVPAPPTSHVANISVQRSEPSPMPVNNSPMHREQYTQQRAAATVELTNGQLTPNSNTPHLLTQALSVVNNYGPQGFGPPTSPANNRAFPPANSPGPMDVYNSSTDNVGYVQATSPQPTGFPTIVSRVNTFNGPLIAAAFTNGYH</sequence>
<keyword evidence="2" id="KW-1185">Reference proteome</keyword>
<dbReference type="STRING" id="126957.T1J2Q0"/>
<dbReference type="EnsemblMetazoa" id="SMAR007848-RA">
    <property type="protein sequence ID" value="SMAR007848-PA"/>
    <property type="gene ID" value="SMAR007848"/>
</dbReference>